<reference evidence="3 4" key="1">
    <citation type="submission" date="2019-03" db="EMBL/GenBank/DDBJ databases">
        <title>Genomic Encyclopedia of Type Strains, Phase III (KMG-III): the genomes of soil and plant-associated and newly described type strains.</title>
        <authorList>
            <person name="Whitman W."/>
        </authorList>
    </citation>
    <scope>NUCLEOTIDE SEQUENCE [LARGE SCALE GENOMIC DNA]</scope>
    <source>
        <strain evidence="3 4">VKM Ac-2570</strain>
    </source>
</reference>
<feature type="signal peptide" evidence="1">
    <location>
        <begin position="1"/>
        <end position="29"/>
    </location>
</feature>
<dbReference type="Pfam" id="PF03572">
    <property type="entry name" value="Peptidase_S41"/>
    <property type="match status" value="1"/>
</dbReference>
<dbReference type="InterPro" id="IPR028204">
    <property type="entry name" value="Tricorn_C1"/>
</dbReference>
<dbReference type="RefSeq" id="WP_134121774.1">
    <property type="nucleotide sequence ID" value="NZ_SODF01000002.1"/>
</dbReference>
<proteinExistence type="predicted"/>
<keyword evidence="3" id="KW-0645">Protease</keyword>
<keyword evidence="4" id="KW-1185">Reference proteome</keyword>
<gene>
    <name evidence="3" type="ORF">EV650_5442</name>
</gene>
<feature type="domain" description="Tail specific protease" evidence="2">
    <location>
        <begin position="202"/>
        <end position="422"/>
    </location>
</feature>
<evidence type="ECO:0000313" key="4">
    <source>
        <dbReference type="Proteomes" id="UP000295447"/>
    </source>
</evidence>
<dbReference type="InterPro" id="IPR005151">
    <property type="entry name" value="Tail-specific_protease"/>
</dbReference>
<evidence type="ECO:0000313" key="3">
    <source>
        <dbReference type="EMBL" id="TDW18841.1"/>
    </source>
</evidence>
<dbReference type="OrthoDB" id="9758793at2"/>
<dbReference type="SMART" id="SM00245">
    <property type="entry name" value="TSPc"/>
    <property type="match status" value="1"/>
</dbReference>
<dbReference type="Gene3D" id="3.30.750.44">
    <property type="match status" value="1"/>
</dbReference>
<dbReference type="InterPro" id="IPR029045">
    <property type="entry name" value="ClpP/crotonase-like_dom_sf"/>
</dbReference>
<evidence type="ECO:0000259" key="2">
    <source>
        <dbReference type="SMART" id="SM00245"/>
    </source>
</evidence>
<dbReference type="EMBL" id="SODF01000002">
    <property type="protein sequence ID" value="TDW18841.1"/>
    <property type="molecule type" value="Genomic_DNA"/>
</dbReference>
<comment type="caution">
    <text evidence="3">The sequence shown here is derived from an EMBL/GenBank/DDBJ whole genome shotgun (WGS) entry which is preliminary data.</text>
</comment>
<dbReference type="GO" id="GO:0008236">
    <property type="term" value="F:serine-type peptidase activity"/>
    <property type="evidence" value="ECO:0007669"/>
    <property type="project" value="InterPro"/>
</dbReference>
<keyword evidence="1" id="KW-0732">Signal</keyword>
<dbReference type="Pfam" id="PF14684">
    <property type="entry name" value="Tricorn_C1"/>
    <property type="match status" value="1"/>
</dbReference>
<dbReference type="Gene3D" id="3.90.226.10">
    <property type="entry name" value="2-enoyl-CoA Hydratase, Chain A, domain 1"/>
    <property type="match status" value="1"/>
</dbReference>
<dbReference type="AlphaFoldDB" id="A0A4R7ZPZ8"/>
<dbReference type="Proteomes" id="UP000295447">
    <property type="component" value="Unassembled WGS sequence"/>
</dbReference>
<dbReference type="GO" id="GO:0006508">
    <property type="term" value="P:proteolysis"/>
    <property type="evidence" value="ECO:0007669"/>
    <property type="project" value="UniProtKB-KW"/>
</dbReference>
<evidence type="ECO:0000256" key="1">
    <source>
        <dbReference type="SAM" id="SignalP"/>
    </source>
</evidence>
<protein>
    <submittedName>
        <fullName evidence="3">Tricorn protease-like protein</fullName>
    </submittedName>
</protein>
<dbReference type="SUPFAM" id="SSF52096">
    <property type="entry name" value="ClpP/crotonase"/>
    <property type="match status" value="1"/>
</dbReference>
<feature type="chain" id="PRO_5020803701" evidence="1">
    <location>
        <begin position="30"/>
        <end position="445"/>
    </location>
</feature>
<name>A0A4R7ZPZ8_9ACTN</name>
<organism evidence="3 4">
    <name type="scientific">Kribbella kalugense</name>
    <dbReference type="NCBI Taxonomy" id="2512221"/>
    <lineage>
        <taxon>Bacteria</taxon>
        <taxon>Bacillati</taxon>
        <taxon>Actinomycetota</taxon>
        <taxon>Actinomycetes</taxon>
        <taxon>Propionibacteriales</taxon>
        <taxon>Kribbellaceae</taxon>
        <taxon>Kribbella</taxon>
    </lineage>
</organism>
<sequence length="445" mass="48014">MNPKILLAAVGVAAALIAAPLSAPLAATAAASADGVWKMDGYGTIVAVDNGKARLYQTSTISCTPDTEYTRDGDSFVADGEQSFTFAVHRSRADMRLEGDVGTKHLQRMPGLPAQCSMPGATGPLAEFDQFWAAFAENYPFFAAKGIDWNAVRAKYRPQVTSEDKLFDILAAMIRPLGDAHTGIRTPDNLFVGVRPGTTFPSMDLESKVIRPYIEHTALKGVHYTSYANDLIGYAELPGRIGYLRVVAFLGYGDVPHYASERAVLESTLDTILATKPQKLILDLRLNGGGSDQLGLDLASRLTARPYFAYSKRNRNDPADPSKFTAPQPAYVVPSSGPRFTGPMVILTGGSQVSAGETFTMAMMNRVPRPIRIGENTQGVFSDTMDRTLPNGWTFILPNEEYRTAAGTTYDGAGIPPDIRRPVFTPEELSGGRDSAFSTALAVLK</sequence>
<dbReference type="PANTHER" id="PTHR11261:SF3">
    <property type="entry name" value="RETINOL-BINDING PROTEIN 3"/>
    <property type="match status" value="1"/>
</dbReference>
<dbReference type="PANTHER" id="PTHR11261">
    <property type="entry name" value="INTERPHOTORECEPTOR RETINOID-BINDING PROTEIN"/>
    <property type="match status" value="1"/>
</dbReference>
<keyword evidence="3" id="KW-0378">Hydrolase</keyword>
<dbReference type="CDD" id="cd07563">
    <property type="entry name" value="Peptidase_S41_IRBP"/>
    <property type="match status" value="1"/>
</dbReference>
<accession>A0A4R7ZPZ8</accession>